<reference evidence="3" key="1">
    <citation type="journal article" date="2019" name="Int. J. Syst. Evol. Microbiol.">
        <title>The Global Catalogue of Microorganisms (GCM) 10K type strain sequencing project: providing services to taxonomists for standard genome sequencing and annotation.</title>
        <authorList>
            <consortium name="The Broad Institute Genomics Platform"/>
            <consortium name="The Broad Institute Genome Sequencing Center for Infectious Disease"/>
            <person name="Wu L."/>
            <person name="Ma J."/>
        </authorList>
    </citation>
    <scope>NUCLEOTIDE SEQUENCE [LARGE SCALE GENOMIC DNA]</scope>
    <source>
        <strain evidence="3">JCM 18304</strain>
    </source>
</reference>
<dbReference type="EMBL" id="BAABJQ010000017">
    <property type="protein sequence ID" value="GAA5192543.1"/>
    <property type="molecule type" value="Genomic_DNA"/>
</dbReference>
<feature type="transmembrane region" description="Helical" evidence="1">
    <location>
        <begin position="128"/>
        <end position="152"/>
    </location>
</feature>
<keyword evidence="1" id="KW-0472">Membrane</keyword>
<keyword evidence="1" id="KW-0812">Transmembrane</keyword>
<evidence type="ECO:0000313" key="2">
    <source>
        <dbReference type="EMBL" id="GAA5192543.1"/>
    </source>
</evidence>
<feature type="transmembrane region" description="Helical" evidence="1">
    <location>
        <begin position="99"/>
        <end position="116"/>
    </location>
</feature>
<protein>
    <submittedName>
        <fullName evidence="2">Uncharacterized protein</fullName>
    </submittedName>
</protein>
<name>A0ABP9SA57_9ACTN</name>
<comment type="caution">
    <text evidence="2">The sequence shown here is derived from an EMBL/GenBank/DDBJ whole genome shotgun (WGS) entry which is preliminary data.</text>
</comment>
<dbReference type="Proteomes" id="UP001501570">
    <property type="component" value="Unassembled WGS sequence"/>
</dbReference>
<organism evidence="2 3">
    <name type="scientific">Rugosimonospora acidiphila</name>
    <dbReference type="NCBI Taxonomy" id="556531"/>
    <lineage>
        <taxon>Bacteria</taxon>
        <taxon>Bacillati</taxon>
        <taxon>Actinomycetota</taxon>
        <taxon>Actinomycetes</taxon>
        <taxon>Micromonosporales</taxon>
        <taxon>Micromonosporaceae</taxon>
        <taxon>Rugosimonospora</taxon>
    </lineage>
</organism>
<evidence type="ECO:0000256" key="1">
    <source>
        <dbReference type="SAM" id="Phobius"/>
    </source>
</evidence>
<feature type="transmembrane region" description="Helical" evidence="1">
    <location>
        <begin position="12"/>
        <end position="34"/>
    </location>
</feature>
<feature type="transmembrane region" description="Helical" evidence="1">
    <location>
        <begin position="41"/>
        <end position="59"/>
    </location>
</feature>
<keyword evidence="1" id="KW-1133">Transmembrane helix</keyword>
<gene>
    <name evidence="2" type="ORF">GCM10023322_52390</name>
</gene>
<keyword evidence="3" id="KW-1185">Reference proteome</keyword>
<sequence length="188" mass="19976">MRSLVPVAALTSYVRPPLFVLVPQLALGVVALAVPARRWSPVTALGLAVTAATAGLALQSRPTGFYYSLLGVLPYAGLCLAAVVVITAVVFSVRRDSRGWWPALILLGPVLLLTTTDRSTHPQPWPTWSTAVATTAVVTAIAVAAVPATLWLRGRLRRHSAHGCPTCGREPVRVSRRAPEDYQKAAAP</sequence>
<accession>A0ABP9SA57</accession>
<proteinExistence type="predicted"/>
<evidence type="ECO:0000313" key="3">
    <source>
        <dbReference type="Proteomes" id="UP001501570"/>
    </source>
</evidence>
<feature type="transmembrane region" description="Helical" evidence="1">
    <location>
        <begin position="65"/>
        <end position="92"/>
    </location>
</feature>